<accession>A0ACA9NPP5</accession>
<gene>
    <name evidence="1" type="ORF">ACOLOM_LOCUS8590</name>
</gene>
<name>A0ACA9NPP5_9GLOM</name>
<sequence>SEILAAPPHAFLRAMRISVPLRRCCDETEQQTSYCSQNENSNALIGKRDTPRVIFQRSPLYYDVASEGCNQVQQANCYDKSVGDCCEQSYQTQVSDEEGQGFMLVDQKRCTLNDLGSASFKGEKRLFLNSDNCAENTCLTAAINNYNVAEMENKENEVESCNTCMNNYDIIHRRGLIYLVNGNLDDSAG</sequence>
<evidence type="ECO:0000313" key="1">
    <source>
        <dbReference type="EMBL" id="CAG8660997.1"/>
    </source>
</evidence>
<feature type="non-terminal residue" evidence="1">
    <location>
        <position position="1"/>
    </location>
</feature>
<comment type="caution">
    <text evidence="1">The sequence shown here is derived from an EMBL/GenBank/DDBJ whole genome shotgun (WGS) entry which is preliminary data.</text>
</comment>
<proteinExistence type="predicted"/>
<dbReference type="EMBL" id="CAJVPT010022632">
    <property type="protein sequence ID" value="CAG8660997.1"/>
    <property type="molecule type" value="Genomic_DNA"/>
</dbReference>
<reference evidence="1" key="1">
    <citation type="submission" date="2021-06" db="EMBL/GenBank/DDBJ databases">
        <authorList>
            <person name="Kallberg Y."/>
            <person name="Tangrot J."/>
            <person name="Rosling A."/>
        </authorList>
    </citation>
    <scope>NUCLEOTIDE SEQUENCE</scope>
    <source>
        <strain evidence="1">CL356</strain>
    </source>
</reference>
<evidence type="ECO:0000313" key="2">
    <source>
        <dbReference type="Proteomes" id="UP000789525"/>
    </source>
</evidence>
<organism evidence="1 2">
    <name type="scientific">Acaulospora colombiana</name>
    <dbReference type="NCBI Taxonomy" id="27376"/>
    <lineage>
        <taxon>Eukaryota</taxon>
        <taxon>Fungi</taxon>
        <taxon>Fungi incertae sedis</taxon>
        <taxon>Mucoromycota</taxon>
        <taxon>Glomeromycotina</taxon>
        <taxon>Glomeromycetes</taxon>
        <taxon>Diversisporales</taxon>
        <taxon>Acaulosporaceae</taxon>
        <taxon>Acaulospora</taxon>
    </lineage>
</organism>
<dbReference type="Proteomes" id="UP000789525">
    <property type="component" value="Unassembled WGS sequence"/>
</dbReference>
<protein>
    <submittedName>
        <fullName evidence="1">16608_t:CDS:1</fullName>
    </submittedName>
</protein>
<keyword evidence="2" id="KW-1185">Reference proteome</keyword>